<sequence>MAYSQPHPRLSLLSNSSQSSVDQFSPTSSSTRFSVPPTPSIHSTLGSAKPPSGPRPNIYDRNLNKTRTSEVSASAFTFLFSEIVQYTQKRVGGINDLERRLNTLGYRIGSRVLELMAWRAESSSKAPKREIRLVPALMVIHTQVWKAVYGKAADAIEKSVENADEYMIIDNDPPIERNISVPRDMGGLSCSSFTAGVVEAVLDGLGFPARVTAHGTPTTQHPCRTTILIKLEKSAGNKVQRTSKTLGLMVHINSIHISPPLLNSSCAWSSDFAQLKALYDSPYTGAITTRTATLSGYKENDTHTFAFTKTSISSINSFGYSPHPFPQYLAWIEELLATATKYKPIIVSMTSDIDDAASFTTMLDQLQNLRKKLGDQTDEGARIAVELNTSCPNIQNSTPPGYDIESLNPLLEVLCDAYAKDPTLTIGLKLPPLVHEQQFHSILDRIQSLTSQITLDNHSVGSVISFLTCTNTLGNTLLFPDQITLSSSPSSNNHSTTFALPTVLGGLAGEALHPLALGNVYRFSNLLKESNKRPSSPLSKIKIIGVGGITSKEARRRMEAAGAGVVACATLFGKEGITAFEILSSN</sequence>
<keyword evidence="6" id="KW-0931">ER-Golgi transport</keyword>
<keyword evidence="5" id="KW-0256">Endoplasmic reticulum</keyword>
<dbReference type="GO" id="GO:0006888">
    <property type="term" value="P:endoplasmic reticulum to Golgi vesicle-mediated transport"/>
    <property type="evidence" value="ECO:0007669"/>
    <property type="project" value="TreeGrafter"/>
</dbReference>
<dbReference type="Gene3D" id="3.20.20.70">
    <property type="entry name" value="Aldolase class I"/>
    <property type="match status" value="1"/>
</dbReference>
<dbReference type="Gene3D" id="3.30.1380.20">
    <property type="entry name" value="Trafficking protein particle complex subunit 3"/>
    <property type="match status" value="1"/>
</dbReference>
<evidence type="ECO:0000256" key="5">
    <source>
        <dbReference type="ARBA" id="ARBA00022824"/>
    </source>
</evidence>
<evidence type="ECO:0000256" key="3">
    <source>
        <dbReference type="ARBA" id="ARBA00006218"/>
    </source>
</evidence>
<dbReference type="GO" id="GO:1990070">
    <property type="term" value="C:TRAPPI protein complex"/>
    <property type="evidence" value="ECO:0007669"/>
    <property type="project" value="TreeGrafter"/>
</dbReference>
<proteinExistence type="inferred from homology"/>
<keyword evidence="8" id="KW-0333">Golgi apparatus</keyword>
<dbReference type="EMBL" id="JABXXO010000001">
    <property type="protein sequence ID" value="KAF7784527.1"/>
    <property type="molecule type" value="Genomic_DNA"/>
</dbReference>
<dbReference type="Pfam" id="PF04051">
    <property type="entry name" value="TRAPP"/>
    <property type="match status" value="1"/>
</dbReference>
<evidence type="ECO:0000256" key="8">
    <source>
        <dbReference type="ARBA" id="ARBA00023034"/>
    </source>
</evidence>
<feature type="compositionally biased region" description="Low complexity" evidence="9">
    <location>
        <begin position="10"/>
        <end position="30"/>
    </location>
</feature>
<dbReference type="InterPro" id="IPR007194">
    <property type="entry name" value="TRAPP_component"/>
</dbReference>
<dbReference type="GO" id="GO:0016627">
    <property type="term" value="F:oxidoreductase activity, acting on the CH-CH group of donors"/>
    <property type="evidence" value="ECO:0007669"/>
    <property type="project" value="InterPro"/>
</dbReference>
<dbReference type="GO" id="GO:1990071">
    <property type="term" value="C:TRAPPII protein complex"/>
    <property type="evidence" value="ECO:0007669"/>
    <property type="project" value="TreeGrafter"/>
</dbReference>
<evidence type="ECO:0000256" key="9">
    <source>
        <dbReference type="SAM" id="MobiDB-lite"/>
    </source>
</evidence>
<dbReference type="InterPro" id="IPR013785">
    <property type="entry name" value="Aldolase_TIM"/>
</dbReference>
<dbReference type="InterPro" id="IPR016696">
    <property type="entry name" value="TRAPP-I_su5"/>
</dbReference>
<dbReference type="FunFam" id="3.30.1380.20:FF:000002">
    <property type="entry name" value="Trafficking protein particle complex subunit"/>
    <property type="match status" value="1"/>
</dbReference>
<accession>A0A8H7KLA4</accession>
<keyword evidence="7" id="KW-0560">Oxidoreductase</keyword>
<dbReference type="Pfam" id="PF01180">
    <property type="entry name" value="DHO_dh"/>
    <property type="match status" value="1"/>
</dbReference>
<comment type="caution">
    <text evidence="11">The sequence shown here is derived from an EMBL/GenBank/DDBJ whole genome shotgun (WGS) entry which is preliminary data.</text>
</comment>
<evidence type="ECO:0000256" key="6">
    <source>
        <dbReference type="ARBA" id="ARBA00022892"/>
    </source>
</evidence>
<comment type="subcellular location">
    <subcellularLocation>
        <location evidence="1">Endoplasmic reticulum</location>
    </subcellularLocation>
    <subcellularLocation>
        <location evidence="2">Golgi apparatus</location>
    </subcellularLocation>
</comment>
<feature type="domain" description="Dihydroorotate dehydrogenase catalytic" evidence="10">
    <location>
        <begin position="258"/>
        <end position="581"/>
    </location>
</feature>
<evidence type="ECO:0000256" key="7">
    <source>
        <dbReference type="ARBA" id="ARBA00023002"/>
    </source>
</evidence>
<reference evidence="11 12" key="1">
    <citation type="journal article" name="Sci. Rep.">
        <title>Telomere-to-telomere assembled and centromere annotated genomes of the two main subspecies of the button mushroom Agaricus bisporus reveal especially polymorphic chromosome ends.</title>
        <authorList>
            <person name="Sonnenberg A.S.M."/>
            <person name="Sedaghat-Telgerd N."/>
            <person name="Lavrijssen B."/>
            <person name="Ohm R.A."/>
            <person name="Hendrickx P.M."/>
            <person name="Scholtmeijer K."/>
            <person name="Baars J.J.P."/>
            <person name="van Peer A."/>
        </authorList>
    </citation>
    <scope>NUCLEOTIDE SEQUENCE [LARGE SCALE GENOMIC DNA]</scope>
    <source>
        <strain evidence="11 12">H119_p4</strain>
    </source>
</reference>
<evidence type="ECO:0000313" key="11">
    <source>
        <dbReference type="EMBL" id="KAF7784527.1"/>
    </source>
</evidence>
<dbReference type="AlphaFoldDB" id="A0A8H7KLA4"/>
<dbReference type="GO" id="GO:1990072">
    <property type="term" value="C:TRAPPIII protein complex"/>
    <property type="evidence" value="ECO:0007669"/>
    <property type="project" value="TreeGrafter"/>
</dbReference>
<dbReference type="Proteomes" id="UP000629468">
    <property type="component" value="Unassembled WGS sequence"/>
</dbReference>
<evidence type="ECO:0000256" key="4">
    <source>
        <dbReference type="ARBA" id="ARBA00022448"/>
    </source>
</evidence>
<evidence type="ECO:0000256" key="1">
    <source>
        <dbReference type="ARBA" id="ARBA00004240"/>
    </source>
</evidence>
<dbReference type="InterPro" id="IPR023359">
    <property type="entry name" value="Dihydro_DH_chainA_dom2"/>
</dbReference>
<dbReference type="CDD" id="cd14943">
    <property type="entry name" value="TRAPPC5_Trs31"/>
    <property type="match status" value="1"/>
</dbReference>
<feature type="region of interest" description="Disordered" evidence="9">
    <location>
        <begin position="1"/>
        <end position="61"/>
    </location>
</feature>
<dbReference type="Gene3D" id="2.30.26.10">
    <property type="entry name" value="Dihydroorotate Dehydrogenase A, chain A, domain 2"/>
    <property type="match status" value="1"/>
</dbReference>
<dbReference type="PANTHER" id="PTHR20902:SF0">
    <property type="entry name" value="TRAFFICKING PROTEIN PARTICLE COMPLEX SUBUNIT 5"/>
    <property type="match status" value="1"/>
</dbReference>
<dbReference type="GO" id="GO:0005783">
    <property type="term" value="C:endoplasmic reticulum"/>
    <property type="evidence" value="ECO:0007669"/>
    <property type="project" value="UniProtKB-SubCell"/>
</dbReference>
<keyword evidence="4" id="KW-0813">Transport</keyword>
<organism evidence="11 12">
    <name type="scientific">Agaricus bisporus var. burnettii</name>
    <dbReference type="NCBI Taxonomy" id="192524"/>
    <lineage>
        <taxon>Eukaryota</taxon>
        <taxon>Fungi</taxon>
        <taxon>Dikarya</taxon>
        <taxon>Basidiomycota</taxon>
        <taxon>Agaricomycotina</taxon>
        <taxon>Agaricomycetes</taxon>
        <taxon>Agaricomycetidae</taxon>
        <taxon>Agaricales</taxon>
        <taxon>Agaricineae</taxon>
        <taxon>Agaricaceae</taxon>
        <taxon>Agaricus</taxon>
    </lineage>
</organism>
<dbReference type="InterPro" id="IPR005720">
    <property type="entry name" value="Dihydroorotate_DH_cat"/>
</dbReference>
<evidence type="ECO:0000313" key="12">
    <source>
        <dbReference type="Proteomes" id="UP000629468"/>
    </source>
</evidence>
<name>A0A8H7KLA4_AGABI</name>
<evidence type="ECO:0000259" key="10">
    <source>
        <dbReference type="Pfam" id="PF01180"/>
    </source>
</evidence>
<gene>
    <name evidence="11" type="ORF">Agabi119p4_692</name>
</gene>
<dbReference type="SUPFAM" id="SSF51395">
    <property type="entry name" value="FMN-linked oxidoreductases"/>
    <property type="match status" value="1"/>
</dbReference>
<dbReference type="PANTHER" id="PTHR20902">
    <property type="entry name" value="41-2 PROTEIN ANTIGEN-RELATED"/>
    <property type="match status" value="1"/>
</dbReference>
<dbReference type="InterPro" id="IPR024096">
    <property type="entry name" value="NO_sig/Golgi_transp_ligand-bd"/>
</dbReference>
<dbReference type="SUPFAM" id="SSF111126">
    <property type="entry name" value="Ligand-binding domain in the NO signalling and Golgi transport"/>
    <property type="match status" value="1"/>
</dbReference>
<comment type="similarity">
    <text evidence="3">Belongs to the TRAPP small subunits family. BET3 subfamily.</text>
</comment>
<evidence type="ECO:0000256" key="2">
    <source>
        <dbReference type="ARBA" id="ARBA00004555"/>
    </source>
</evidence>
<protein>
    <recommendedName>
        <fullName evidence="10">Dihydroorotate dehydrogenase catalytic domain-containing protein</fullName>
    </recommendedName>
</protein>